<dbReference type="Proteomes" id="UP001242045">
    <property type="component" value="Unassembled WGS sequence"/>
</dbReference>
<dbReference type="EMBL" id="JAUSRD010000006">
    <property type="protein sequence ID" value="MDP9893788.1"/>
    <property type="molecule type" value="Genomic_DNA"/>
</dbReference>
<dbReference type="InterPro" id="IPR036390">
    <property type="entry name" value="WH_DNA-bd_sf"/>
</dbReference>
<dbReference type="RefSeq" id="WP_307507821.1">
    <property type="nucleotide sequence ID" value="NZ_JAUSRD010000006.1"/>
</dbReference>
<dbReference type="FunFam" id="3.40.190.290:FF:000012">
    <property type="entry name" value="Transcriptional regulator, LysR family"/>
    <property type="match status" value="1"/>
</dbReference>
<reference evidence="6" key="1">
    <citation type="submission" date="2023-07" db="EMBL/GenBank/DDBJ databases">
        <title>Sorghum-associated microbial communities from plants grown in Nebraska, USA.</title>
        <authorList>
            <person name="Schachtman D."/>
        </authorList>
    </citation>
    <scope>NUCLEOTIDE SEQUENCE</scope>
    <source>
        <strain evidence="6">DS3754</strain>
    </source>
</reference>
<dbReference type="Gene3D" id="3.40.190.290">
    <property type="match status" value="1"/>
</dbReference>
<dbReference type="SUPFAM" id="SSF46785">
    <property type="entry name" value="Winged helix' DNA-binding domain"/>
    <property type="match status" value="1"/>
</dbReference>
<evidence type="ECO:0000256" key="3">
    <source>
        <dbReference type="ARBA" id="ARBA00023125"/>
    </source>
</evidence>
<name>A0AAW8CQP4_9BURK</name>
<evidence type="ECO:0000256" key="1">
    <source>
        <dbReference type="ARBA" id="ARBA00009437"/>
    </source>
</evidence>
<dbReference type="InterPro" id="IPR005119">
    <property type="entry name" value="LysR_subst-bd"/>
</dbReference>
<dbReference type="Gene3D" id="1.10.10.10">
    <property type="entry name" value="Winged helix-like DNA-binding domain superfamily/Winged helix DNA-binding domain"/>
    <property type="match status" value="1"/>
</dbReference>
<organism evidence="6 7">
    <name type="scientific">Variovorax boronicumulans</name>
    <dbReference type="NCBI Taxonomy" id="436515"/>
    <lineage>
        <taxon>Bacteria</taxon>
        <taxon>Pseudomonadati</taxon>
        <taxon>Pseudomonadota</taxon>
        <taxon>Betaproteobacteria</taxon>
        <taxon>Burkholderiales</taxon>
        <taxon>Comamonadaceae</taxon>
        <taxon>Variovorax</taxon>
    </lineage>
</organism>
<evidence type="ECO:0000256" key="4">
    <source>
        <dbReference type="ARBA" id="ARBA00023163"/>
    </source>
</evidence>
<evidence type="ECO:0000313" key="7">
    <source>
        <dbReference type="Proteomes" id="UP001242045"/>
    </source>
</evidence>
<dbReference type="Pfam" id="PF00126">
    <property type="entry name" value="HTH_1"/>
    <property type="match status" value="1"/>
</dbReference>
<dbReference type="GO" id="GO:0006351">
    <property type="term" value="P:DNA-templated transcription"/>
    <property type="evidence" value="ECO:0007669"/>
    <property type="project" value="TreeGrafter"/>
</dbReference>
<dbReference type="CDD" id="cd08474">
    <property type="entry name" value="PBP2_CrgA_like_5"/>
    <property type="match status" value="1"/>
</dbReference>
<dbReference type="GO" id="GO:0043565">
    <property type="term" value="F:sequence-specific DNA binding"/>
    <property type="evidence" value="ECO:0007669"/>
    <property type="project" value="TreeGrafter"/>
</dbReference>
<feature type="domain" description="HTH lysR-type" evidence="5">
    <location>
        <begin position="4"/>
        <end position="61"/>
    </location>
</feature>
<evidence type="ECO:0000313" key="6">
    <source>
        <dbReference type="EMBL" id="MDP9893788.1"/>
    </source>
</evidence>
<proteinExistence type="inferred from homology"/>
<keyword evidence="2" id="KW-0805">Transcription regulation</keyword>
<evidence type="ECO:0000259" key="5">
    <source>
        <dbReference type="PROSITE" id="PS50931"/>
    </source>
</evidence>
<dbReference type="InterPro" id="IPR036388">
    <property type="entry name" value="WH-like_DNA-bd_sf"/>
</dbReference>
<accession>A0AAW8CQP4</accession>
<dbReference type="PROSITE" id="PS50931">
    <property type="entry name" value="HTH_LYSR"/>
    <property type="match status" value="1"/>
</dbReference>
<dbReference type="PANTHER" id="PTHR30537">
    <property type="entry name" value="HTH-TYPE TRANSCRIPTIONAL REGULATOR"/>
    <property type="match status" value="1"/>
</dbReference>
<protein>
    <submittedName>
        <fullName evidence="6">DNA-binding transcriptional LysR family regulator</fullName>
    </submittedName>
</protein>
<dbReference type="GO" id="GO:0003700">
    <property type="term" value="F:DNA-binding transcription factor activity"/>
    <property type="evidence" value="ECO:0007669"/>
    <property type="project" value="InterPro"/>
</dbReference>
<evidence type="ECO:0000256" key="2">
    <source>
        <dbReference type="ARBA" id="ARBA00023015"/>
    </source>
</evidence>
<sequence length="310" mass="33899">MARDSISDLLAFMAVARERSFTRAASKLGVSQSSLSHTIRALETRLGVRLLTRTTRSVAPTEAGERLLQTVAPRLQDIESEVAAVSELGAKSAGTIRITAIDHVVDTLLWPRLRPLIAEYPDLKIEISTDYRMVDIVAEGFDIGVRWGDQVAKDMVAVRLMPDQRMLIVGAPDYLAAHGVPATPQELLAHNCITLRLASSGSLYAWELKNGARELQVNVSGQATFHSVYQMLNAALSGCGLAFVPQDLVQPHLEAGRLQAVLQDWAPVFPGLHAYYPSRRQSTRTLALVIDALRTPPQFNPAHLPGAARR</sequence>
<dbReference type="Pfam" id="PF03466">
    <property type="entry name" value="LysR_substrate"/>
    <property type="match status" value="1"/>
</dbReference>
<dbReference type="PRINTS" id="PR00039">
    <property type="entry name" value="HTHLYSR"/>
</dbReference>
<dbReference type="FunFam" id="1.10.10.10:FF:000001">
    <property type="entry name" value="LysR family transcriptional regulator"/>
    <property type="match status" value="1"/>
</dbReference>
<dbReference type="InterPro" id="IPR000847">
    <property type="entry name" value="LysR_HTH_N"/>
</dbReference>
<keyword evidence="4" id="KW-0804">Transcription</keyword>
<gene>
    <name evidence="6" type="ORF">J2W31_002903</name>
</gene>
<comment type="similarity">
    <text evidence="1">Belongs to the LysR transcriptional regulatory family.</text>
</comment>
<dbReference type="AlphaFoldDB" id="A0AAW8CQP4"/>
<dbReference type="PANTHER" id="PTHR30537:SF1">
    <property type="entry name" value="HTH-TYPE TRANSCRIPTIONAL REGULATOR PGRR"/>
    <property type="match status" value="1"/>
</dbReference>
<keyword evidence="3 6" id="KW-0238">DNA-binding</keyword>
<dbReference type="SUPFAM" id="SSF53850">
    <property type="entry name" value="Periplasmic binding protein-like II"/>
    <property type="match status" value="1"/>
</dbReference>
<dbReference type="InterPro" id="IPR058163">
    <property type="entry name" value="LysR-type_TF_proteobact-type"/>
</dbReference>
<comment type="caution">
    <text evidence="6">The sequence shown here is derived from an EMBL/GenBank/DDBJ whole genome shotgun (WGS) entry which is preliminary data.</text>
</comment>